<dbReference type="Gene3D" id="3.80.10.10">
    <property type="entry name" value="Ribonuclease Inhibitor"/>
    <property type="match status" value="1"/>
</dbReference>
<keyword evidence="2" id="KW-1185">Reference proteome</keyword>
<evidence type="ECO:0000313" key="1">
    <source>
        <dbReference type="EMBL" id="KAF7373598.1"/>
    </source>
</evidence>
<dbReference type="PANTHER" id="PTHR38926">
    <property type="entry name" value="F-BOX DOMAIN CONTAINING PROTEIN, EXPRESSED"/>
    <property type="match status" value="1"/>
</dbReference>
<dbReference type="PANTHER" id="PTHR38926:SF72">
    <property type="entry name" value="IM:7136021-RELATED"/>
    <property type="match status" value="1"/>
</dbReference>
<dbReference type="Proteomes" id="UP000623467">
    <property type="component" value="Unassembled WGS sequence"/>
</dbReference>
<organism evidence="1 2">
    <name type="scientific">Mycena sanguinolenta</name>
    <dbReference type="NCBI Taxonomy" id="230812"/>
    <lineage>
        <taxon>Eukaryota</taxon>
        <taxon>Fungi</taxon>
        <taxon>Dikarya</taxon>
        <taxon>Basidiomycota</taxon>
        <taxon>Agaricomycotina</taxon>
        <taxon>Agaricomycetes</taxon>
        <taxon>Agaricomycetidae</taxon>
        <taxon>Agaricales</taxon>
        <taxon>Marasmiineae</taxon>
        <taxon>Mycenaceae</taxon>
        <taxon>Mycena</taxon>
    </lineage>
</organism>
<sequence>MFLYSSPFADRLNTNYVPSDSEVLHIHALLLEPTAELARVDARIEELEIILQQLKAQRALLKTPIDAHRALISPMRRIPEDVLIEIFCACLPSEHNARIDPAEAPMALGRICKHWRGVAYSAPILWSTIHIPLLLNYTHAPPQILSRLGKIVEKIVEKWLKRSATCPLSVSLSVSFLDDDNRSPELNRHPLVLLLLPFSQRLRRLTLNGDPELLRPLLQLGSEDLPLLESLVVECNACTEFPNSAFNLSTLRNIGIRMSVPIDPRSLPLRWGQLTKLRLECTPVWTGQIQNGGLDLEGAFNVLRKCSILVHCEIAVTLGSGDADSILNTSPIILPHLQTLALKGQFFFKKWIPYLIVPNLRSLQVREEVFENDTASCFAQDRYMSVTIESRHFTSSGVEDLFRSFPMITHLRLFTSRNSRGVSWDDEFLASLSSPHNPCPMLTNIIIPEASAISDAALLAFVKARMAMSTPLQQIQFRFPRRVKFNVLLELQPFIADGLEVDIKYPPILERQFISRQ</sequence>
<dbReference type="SUPFAM" id="SSF52047">
    <property type="entry name" value="RNI-like"/>
    <property type="match status" value="1"/>
</dbReference>
<gene>
    <name evidence="1" type="ORF">MSAN_00570200</name>
</gene>
<accession>A0A8H6Z782</accession>
<dbReference type="AlphaFoldDB" id="A0A8H6Z782"/>
<proteinExistence type="predicted"/>
<dbReference type="OrthoDB" id="3248197at2759"/>
<protein>
    <recommendedName>
        <fullName evidence="3">F-box domain-containing protein</fullName>
    </recommendedName>
</protein>
<name>A0A8H6Z782_9AGAR</name>
<dbReference type="InterPro" id="IPR032675">
    <property type="entry name" value="LRR_dom_sf"/>
</dbReference>
<comment type="caution">
    <text evidence="1">The sequence shown here is derived from an EMBL/GenBank/DDBJ whole genome shotgun (WGS) entry which is preliminary data.</text>
</comment>
<dbReference type="EMBL" id="JACAZH010000003">
    <property type="protein sequence ID" value="KAF7373598.1"/>
    <property type="molecule type" value="Genomic_DNA"/>
</dbReference>
<evidence type="ECO:0008006" key="3">
    <source>
        <dbReference type="Google" id="ProtNLM"/>
    </source>
</evidence>
<evidence type="ECO:0000313" key="2">
    <source>
        <dbReference type="Proteomes" id="UP000623467"/>
    </source>
</evidence>
<reference evidence="1" key="1">
    <citation type="submission" date="2020-05" db="EMBL/GenBank/DDBJ databases">
        <title>Mycena genomes resolve the evolution of fungal bioluminescence.</title>
        <authorList>
            <person name="Tsai I.J."/>
        </authorList>
    </citation>
    <scope>NUCLEOTIDE SEQUENCE</scope>
    <source>
        <strain evidence="1">160909Yilan</strain>
    </source>
</reference>